<reference evidence="2" key="1">
    <citation type="submission" date="2021-05" db="EMBL/GenBank/DDBJ databases">
        <authorList>
            <person name="Stam R."/>
        </authorList>
    </citation>
    <scope>NUCLEOTIDE SEQUENCE</scope>
    <source>
        <strain evidence="2">CS162</strain>
    </source>
</reference>
<dbReference type="AlphaFoldDB" id="A0A8J2ICS0"/>
<evidence type="ECO:0000313" key="2">
    <source>
        <dbReference type="EMBL" id="CAG5170681.1"/>
    </source>
</evidence>
<organism evidence="2 3">
    <name type="scientific">Alternaria atra</name>
    <dbReference type="NCBI Taxonomy" id="119953"/>
    <lineage>
        <taxon>Eukaryota</taxon>
        <taxon>Fungi</taxon>
        <taxon>Dikarya</taxon>
        <taxon>Ascomycota</taxon>
        <taxon>Pezizomycotina</taxon>
        <taxon>Dothideomycetes</taxon>
        <taxon>Pleosporomycetidae</taxon>
        <taxon>Pleosporales</taxon>
        <taxon>Pleosporineae</taxon>
        <taxon>Pleosporaceae</taxon>
        <taxon>Alternaria</taxon>
        <taxon>Alternaria sect. Ulocladioides</taxon>
    </lineage>
</organism>
<dbReference type="GeneID" id="67019191"/>
<dbReference type="Proteomes" id="UP000676310">
    <property type="component" value="Unassembled WGS sequence"/>
</dbReference>
<evidence type="ECO:0000256" key="1">
    <source>
        <dbReference type="SAM" id="MobiDB-lite"/>
    </source>
</evidence>
<protein>
    <submittedName>
        <fullName evidence="2">Uncharacterized protein</fullName>
    </submittedName>
</protein>
<accession>A0A8J2ICS0</accession>
<dbReference type="OrthoDB" id="3792734at2759"/>
<dbReference type="RefSeq" id="XP_043170778.1">
    <property type="nucleotide sequence ID" value="XM_043314843.1"/>
</dbReference>
<feature type="region of interest" description="Disordered" evidence="1">
    <location>
        <begin position="50"/>
        <end position="70"/>
    </location>
</feature>
<proteinExistence type="predicted"/>
<sequence length="252" mass="27329">MTTTTTTTTPTTTYNYVYTTYTNASPSPFTKPTEFPSIFSYGPAVGCASNSVSPEQSAQPSNHPIGRPEGLNGGCVISNDADVNEHAFWDISQAHDGTLAFYNLSGDLKEVEATQMVEEVKASYPSICPLDINLVMETKYVSSTWTASTQSEYDMAPFVLALRQSLCELKGFFTRHAKQLRKQHGGIQNHKSLGEPMTKIGDTVDKTVLIALSSQVFAIHGEQLATANARGCGYINELIAAIDGALDRDQTL</sequence>
<name>A0A8J2ICS0_9PLEO</name>
<dbReference type="EMBL" id="CAJRGZ010000022">
    <property type="protein sequence ID" value="CAG5170681.1"/>
    <property type="molecule type" value="Genomic_DNA"/>
</dbReference>
<feature type="compositionally biased region" description="Polar residues" evidence="1">
    <location>
        <begin position="50"/>
        <end position="62"/>
    </location>
</feature>
<gene>
    <name evidence="2" type="ORF">ALTATR162_LOCUS7215</name>
</gene>
<evidence type="ECO:0000313" key="3">
    <source>
        <dbReference type="Proteomes" id="UP000676310"/>
    </source>
</evidence>
<comment type="caution">
    <text evidence="2">The sequence shown here is derived from an EMBL/GenBank/DDBJ whole genome shotgun (WGS) entry which is preliminary data.</text>
</comment>
<keyword evidence="3" id="KW-1185">Reference proteome</keyword>